<dbReference type="NCBIfam" id="NF002879">
    <property type="entry name" value="PRK03333.1"/>
    <property type="match status" value="1"/>
</dbReference>
<evidence type="ECO:0000256" key="3">
    <source>
        <dbReference type="ARBA" id="ARBA00022490"/>
    </source>
</evidence>
<comment type="caution">
    <text evidence="8">The sequence shown here is derived from an EMBL/GenBank/DDBJ whole genome shotgun (WGS) entry which is preliminary data.</text>
</comment>
<evidence type="ECO:0000313" key="8">
    <source>
        <dbReference type="EMBL" id="EWT02877.1"/>
    </source>
</evidence>
<dbReference type="InterPro" id="IPR027417">
    <property type="entry name" value="P-loop_NTPase"/>
</dbReference>
<comment type="subcellular location">
    <subcellularLocation>
        <location evidence="6">Cytoplasm</location>
    </subcellularLocation>
</comment>
<feature type="binding site" evidence="6">
    <location>
        <begin position="11"/>
        <end position="16"/>
    </location>
    <ligand>
        <name>ATP</name>
        <dbReference type="ChEBI" id="CHEBI:30616"/>
    </ligand>
</feature>
<dbReference type="PANTHER" id="PTHR10695:SF46">
    <property type="entry name" value="BIFUNCTIONAL COENZYME A SYNTHASE-RELATED"/>
    <property type="match status" value="1"/>
</dbReference>
<keyword evidence="6" id="KW-0173">Coenzyme A biosynthesis</keyword>
<keyword evidence="6" id="KW-0808">Transferase</keyword>
<dbReference type="GO" id="GO:0005524">
    <property type="term" value="F:ATP binding"/>
    <property type="evidence" value="ECO:0007669"/>
    <property type="project" value="UniProtKB-UniRule"/>
</dbReference>
<name>W9GCC1_9MICO</name>
<dbReference type="Proteomes" id="UP000019489">
    <property type="component" value="Unassembled WGS sequence"/>
</dbReference>
<evidence type="ECO:0000256" key="5">
    <source>
        <dbReference type="ARBA" id="ARBA00022840"/>
    </source>
</evidence>
<dbReference type="STRING" id="1386089.N865_00580"/>
<dbReference type="PATRIC" id="fig|1386089.3.peg.741"/>
<dbReference type="SUPFAM" id="SSF52540">
    <property type="entry name" value="P-loop containing nucleoside triphosphate hydrolases"/>
    <property type="match status" value="1"/>
</dbReference>
<proteinExistence type="inferred from homology"/>
<dbReference type="eggNOG" id="COG2320">
    <property type="taxonomic scope" value="Bacteria"/>
</dbReference>
<keyword evidence="9" id="KW-1185">Reference proteome</keyword>
<dbReference type="EC" id="2.7.1.24" evidence="6 7"/>
<evidence type="ECO:0000256" key="1">
    <source>
        <dbReference type="ARBA" id="ARBA00008826"/>
    </source>
</evidence>
<dbReference type="GO" id="GO:0005737">
    <property type="term" value="C:cytoplasm"/>
    <property type="evidence" value="ECO:0007669"/>
    <property type="project" value="UniProtKB-SubCell"/>
</dbReference>
<organism evidence="8 9">
    <name type="scientific">Intrasporangium oryzae NRRL B-24470</name>
    <dbReference type="NCBI Taxonomy" id="1386089"/>
    <lineage>
        <taxon>Bacteria</taxon>
        <taxon>Bacillati</taxon>
        <taxon>Actinomycetota</taxon>
        <taxon>Actinomycetes</taxon>
        <taxon>Micrococcales</taxon>
        <taxon>Intrasporangiaceae</taxon>
        <taxon>Intrasporangium</taxon>
    </lineage>
</organism>
<dbReference type="InterPro" id="IPR043519">
    <property type="entry name" value="NT_sf"/>
</dbReference>
<dbReference type="GO" id="GO:0015937">
    <property type="term" value="P:coenzyme A biosynthetic process"/>
    <property type="evidence" value="ECO:0007669"/>
    <property type="project" value="UniProtKB-UniRule"/>
</dbReference>
<dbReference type="PANTHER" id="PTHR10695">
    <property type="entry name" value="DEPHOSPHO-COA KINASE-RELATED"/>
    <property type="match status" value="1"/>
</dbReference>
<dbReference type="CDD" id="cd02022">
    <property type="entry name" value="DPCK"/>
    <property type="match status" value="1"/>
</dbReference>
<dbReference type="InterPro" id="IPR001977">
    <property type="entry name" value="Depp_CoAkinase"/>
</dbReference>
<reference evidence="8 9" key="1">
    <citation type="submission" date="2013-08" db="EMBL/GenBank/DDBJ databases">
        <title>Intrasporangium oryzae NRRL B-24470.</title>
        <authorList>
            <person name="Liu H."/>
            <person name="Wang G."/>
        </authorList>
    </citation>
    <scope>NUCLEOTIDE SEQUENCE [LARGE SCALE GENOMIC DNA]</scope>
    <source>
        <strain evidence="8 9">NRRL B-24470</strain>
    </source>
</reference>
<dbReference type="RefSeq" id="WP_034801734.1">
    <property type="nucleotide sequence ID" value="NZ_AWSA01000006.1"/>
</dbReference>
<comment type="similarity">
    <text evidence="6">Belongs to the CoaE family.</text>
</comment>
<comment type="function">
    <text evidence="6">Catalyzes the phosphorylation of the 3'-hydroxyl group of dephosphocoenzyme A to form coenzyme A.</text>
</comment>
<dbReference type="PROSITE" id="PS51219">
    <property type="entry name" value="DPCK"/>
    <property type="match status" value="1"/>
</dbReference>
<keyword evidence="3 6" id="KW-0963">Cytoplasm</keyword>
<dbReference type="NCBIfam" id="TIGR00152">
    <property type="entry name" value="dephospho-CoA kinase"/>
    <property type="match status" value="1"/>
</dbReference>
<dbReference type="InterPro" id="IPR007344">
    <property type="entry name" value="GrpB/CoaE"/>
</dbReference>
<keyword evidence="6 8" id="KW-0418">Kinase</keyword>
<dbReference type="eggNOG" id="COG0237">
    <property type="taxonomic scope" value="Bacteria"/>
</dbReference>
<dbReference type="Pfam" id="PF01121">
    <property type="entry name" value="CoaE"/>
    <property type="match status" value="1"/>
</dbReference>
<comment type="pathway">
    <text evidence="6">Cofactor biosynthesis; coenzyme A biosynthesis; CoA from (R)-pantothenate: step 5/5.</text>
</comment>
<keyword evidence="4 6" id="KW-0547">Nucleotide-binding</keyword>
<dbReference type="EMBL" id="AWSA01000006">
    <property type="protein sequence ID" value="EWT02877.1"/>
    <property type="molecule type" value="Genomic_DNA"/>
</dbReference>
<dbReference type="SUPFAM" id="SSF81301">
    <property type="entry name" value="Nucleotidyltransferase"/>
    <property type="match status" value="1"/>
</dbReference>
<accession>W9GCC1</accession>
<dbReference type="Gene3D" id="3.30.460.10">
    <property type="entry name" value="Beta Polymerase, domain 2"/>
    <property type="match status" value="1"/>
</dbReference>
<keyword evidence="5 6" id="KW-0067">ATP-binding</keyword>
<dbReference type="UniPathway" id="UPA00241">
    <property type="reaction ID" value="UER00356"/>
</dbReference>
<sequence>MLRVGVTGGIGSGKSTVSHRLREHGAVVVDADQVARDVVEPGQPALARIREHFGDAVIREDGSLDRPGLAALVFPDPAQLRVLEAITGPAIAERVAGLRSSAPRASVTVFDMPLLVERGLWVREHLVVVVDAEVETRIRRLVEQRGLDETDARHRIAAQASDEQRRAAADVVLDNNGSPEDLVAAVDHLWDTRIAPWNDNLVRGERSRRPDRAAVVDPRDDWAARGRRIVAHLDASLTGLEVSGTEHIGSTAVPGLIAKDVIDVQVPVERLERADEPDFVAAMRDAGYLLVEGNTQDSPHPSDGDPDGWRKRFYASTDPGNIAHIHVREQGSAGWRFALLFRDWLRSDDAARDDYAEEKRRLLALDDRTSAYVAAKEPWFDAAVERSQAWAAATGWSPR</sequence>
<gene>
    <name evidence="6" type="primary">coaE</name>
    <name evidence="8" type="ORF">N865_00580</name>
</gene>
<comment type="catalytic activity">
    <reaction evidence="6">
        <text>3'-dephospho-CoA + ATP = ADP + CoA + H(+)</text>
        <dbReference type="Rhea" id="RHEA:18245"/>
        <dbReference type="ChEBI" id="CHEBI:15378"/>
        <dbReference type="ChEBI" id="CHEBI:30616"/>
        <dbReference type="ChEBI" id="CHEBI:57287"/>
        <dbReference type="ChEBI" id="CHEBI:57328"/>
        <dbReference type="ChEBI" id="CHEBI:456216"/>
        <dbReference type="EC" id="2.7.1.24"/>
    </reaction>
</comment>
<dbReference type="Pfam" id="PF04229">
    <property type="entry name" value="GrpB"/>
    <property type="match status" value="1"/>
</dbReference>
<dbReference type="AlphaFoldDB" id="W9GCC1"/>
<evidence type="ECO:0000313" key="9">
    <source>
        <dbReference type="Proteomes" id="UP000019489"/>
    </source>
</evidence>
<dbReference type="HAMAP" id="MF_00376">
    <property type="entry name" value="Dephospho_CoA_kinase"/>
    <property type="match status" value="1"/>
</dbReference>
<comment type="similarity">
    <text evidence="2">In the C-terminal section; belongs to the UPF0157 (GrpB) family.</text>
</comment>
<dbReference type="GO" id="GO:0004140">
    <property type="term" value="F:dephospho-CoA kinase activity"/>
    <property type="evidence" value="ECO:0007669"/>
    <property type="project" value="UniProtKB-UniRule"/>
</dbReference>
<evidence type="ECO:0000256" key="7">
    <source>
        <dbReference type="NCBIfam" id="TIGR00152"/>
    </source>
</evidence>
<protein>
    <recommendedName>
        <fullName evidence="6 7">Dephospho-CoA kinase</fullName>
        <ecNumber evidence="6 7">2.7.1.24</ecNumber>
    </recommendedName>
    <alternativeName>
        <fullName evidence="6">Dephosphocoenzyme A kinase</fullName>
    </alternativeName>
</protein>
<evidence type="ECO:0000256" key="6">
    <source>
        <dbReference type="HAMAP-Rule" id="MF_00376"/>
    </source>
</evidence>
<evidence type="ECO:0000256" key="2">
    <source>
        <dbReference type="ARBA" id="ARBA00011058"/>
    </source>
</evidence>
<comment type="similarity">
    <text evidence="1">In the N-terminal section; belongs to the CoaE family.</text>
</comment>
<dbReference type="OrthoDB" id="9812943at2"/>
<dbReference type="Gene3D" id="3.40.50.300">
    <property type="entry name" value="P-loop containing nucleotide triphosphate hydrolases"/>
    <property type="match status" value="1"/>
</dbReference>
<evidence type="ECO:0000256" key="4">
    <source>
        <dbReference type="ARBA" id="ARBA00022741"/>
    </source>
</evidence>